<dbReference type="STRING" id="1314781.A0A166N8M5"/>
<evidence type="ECO:0000313" key="3">
    <source>
        <dbReference type="Proteomes" id="UP000077266"/>
    </source>
</evidence>
<dbReference type="OrthoDB" id="3004525at2759"/>
<evidence type="ECO:0000259" key="1">
    <source>
        <dbReference type="Pfam" id="PF18803"/>
    </source>
</evidence>
<organism evidence="2 3">
    <name type="scientific">Exidia glandulosa HHB12029</name>
    <dbReference type="NCBI Taxonomy" id="1314781"/>
    <lineage>
        <taxon>Eukaryota</taxon>
        <taxon>Fungi</taxon>
        <taxon>Dikarya</taxon>
        <taxon>Basidiomycota</taxon>
        <taxon>Agaricomycotina</taxon>
        <taxon>Agaricomycetes</taxon>
        <taxon>Auriculariales</taxon>
        <taxon>Exidiaceae</taxon>
        <taxon>Exidia</taxon>
    </lineage>
</organism>
<accession>A0A166N8M5</accession>
<feature type="domain" description="CxC2-like cysteine cluster KDZ transposase-associated" evidence="1">
    <location>
        <begin position="41"/>
        <end position="150"/>
    </location>
</feature>
<sequence>RCLECIDMAVCCASCLKDRHARSPFHKIEKWNGSYFERRALHDVGVTVCLGHDGAPCAKVDKEDGVDMTIADVTGIHTLTVYPCKCTATGADPTPFWVQLVLARLFPATFSDSKTRSAYTFRLMEHWHLDIMQGKKPVYDYWLSLQRRTNVAVNDLVFYDQSGYKNFRRAGRYWRDLTSRRQSGQAQGIDAFLPANRYPGSVAIVCPACPDPGFNLPEDWVEKLKDPTERYSVSARHDTETNVNCLDSSSFSY</sequence>
<dbReference type="Proteomes" id="UP000077266">
    <property type="component" value="Unassembled WGS sequence"/>
</dbReference>
<name>A0A166N8M5_EXIGL</name>
<dbReference type="EMBL" id="KV426735">
    <property type="protein sequence ID" value="KZV78878.1"/>
    <property type="molecule type" value="Genomic_DNA"/>
</dbReference>
<dbReference type="Pfam" id="PF18803">
    <property type="entry name" value="CxC2"/>
    <property type="match status" value="1"/>
</dbReference>
<proteinExistence type="predicted"/>
<dbReference type="InParanoid" id="A0A166N8M5"/>
<keyword evidence="3" id="KW-1185">Reference proteome</keyword>
<gene>
    <name evidence="2" type="ORF">EXIGLDRAFT_633073</name>
</gene>
<protein>
    <recommendedName>
        <fullName evidence="1">CxC2-like cysteine cluster KDZ transposase-associated domain-containing protein</fullName>
    </recommendedName>
</protein>
<dbReference type="InterPro" id="IPR041457">
    <property type="entry name" value="CxC2_KDZ-assoc"/>
</dbReference>
<reference evidence="2 3" key="1">
    <citation type="journal article" date="2016" name="Mol. Biol. Evol.">
        <title>Comparative Genomics of Early-Diverging Mushroom-Forming Fungi Provides Insights into the Origins of Lignocellulose Decay Capabilities.</title>
        <authorList>
            <person name="Nagy L.G."/>
            <person name="Riley R."/>
            <person name="Tritt A."/>
            <person name="Adam C."/>
            <person name="Daum C."/>
            <person name="Floudas D."/>
            <person name="Sun H."/>
            <person name="Yadav J.S."/>
            <person name="Pangilinan J."/>
            <person name="Larsson K.H."/>
            <person name="Matsuura K."/>
            <person name="Barry K."/>
            <person name="Labutti K."/>
            <person name="Kuo R."/>
            <person name="Ohm R.A."/>
            <person name="Bhattacharya S.S."/>
            <person name="Shirouzu T."/>
            <person name="Yoshinaga Y."/>
            <person name="Martin F.M."/>
            <person name="Grigoriev I.V."/>
            <person name="Hibbett D.S."/>
        </authorList>
    </citation>
    <scope>NUCLEOTIDE SEQUENCE [LARGE SCALE GENOMIC DNA]</scope>
    <source>
        <strain evidence="2 3">HHB12029</strain>
    </source>
</reference>
<evidence type="ECO:0000313" key="2">
    <source>
        <dbReference type="EMBL" id="KZV78878.1"/>
    </source>
</evidence>
<dbReference type="AlphaFoldDB" id="A0A166N8M5"/>
<feature type="non-terminal residue" evidence="2">
    <location>
        <position position="1"/>
    </location>
</feature>